<protein>
    <submittedName>
        <fullName evidence="1">Uncharacterized protein</fullName>
    </submittedName>
</protein>
<keyword evidence="2" id="KW-1185">Reference proteome</keyword>
<proteinExistence type="predicted"/>
<organism evidence="1 2">
    <name type="scientific">Chrysochromulina tobinii</name>
    <dbReference type="NCBI Taxonomy" id="1460289"/>
    <lineage>
        <taxon>Eukaryota</taxon>
        <taxon>Haptista</taxon>
        <taxon>Haptophyta</taxon>
        <taxon>Prymnesiophyceae</taxon>
        <taxon>Prymnesiales</taxon>
        <taxon>Chrysochromulinaceae</taxon>
        <taxon>Chrysochromulina</taxon>
    </lineage>
</organism>
<name>A0A0M0JHM1_9EUKA</name>
<reference evidence="2" key="1">
    <citation type="journal article" date="2015" name="PLoS Genet.">
        <title>Genome Sequence and Transcriptome Analyses of Chrysochromulina tobin: Metabolic Tools for Enhanced Algal Fitness in the Prominent Order Prymnesiales (Haptophyceae).</title>
        <authorList>
            <person name="Hovde B.T."/>
            <person name="Deodato C.R."/>
            <person name="Hunsperger H.M."/>
            <person name="Ryken S.A."/>
            <person name="Yost W."/>
            <person name="Jha R.K."/>
            <person name="Patterson J."/>
            <person name="Monnat R.J. Jr."/>
            <person name="Barlow S.B."/>
            <person name="Starkenburg S.R."/>
            <person name="Cattolico R.A."/>
        </authorList>
    </citation>
    <scope>NUCLEOTIDE SEQUENCE</scope>
    <source>
        <strain evidence="2">CCMP291</strain>
    </source>
</reference>
<gene>
    <name evidence="1" type="ORF">Ctob_006542</name>
</gene>
<dbReference type="EMBL" id="JWZX01002936">
    <property type="protein sequence ID" value="KOO25743.1"/>
    <property type="molecule type" value="Genomic_DNA"/>
</dbReference>
<evidence type="ECO:0000313" key="1">
    <source>
        <dbReference type="EMBL" id="KOO25743.1"/>
    </source>
</evidence>
<accession>A0A0M0JHM1</accession>
<sequence length="355" mass="37843">MAPTPALSWREDDPVADWTIKLGTLKEYRMHSAVVGSGERRSDKIRGSIVEKNGTARTTDIATLLPDAARAAIISDPHVQATFELMLDWQYGLVDALALPTFDGKVMLTGVAAQPTSAVASVAIDRDGTPAGAGAAAEPGGESGESVLGFFQTALFDCLQVRGLKTALLSLFEDSPLAPNYVMNTPAYERLKMLVRALELHCTEVVAALREQLLLTSLTEGLAALAVAASACDLHRYEQLSRCGLLPPDDQALLAVLDQSTLRVGSEGLVYDLIAHHITATKANDAAQQALWSTCRFSFLDAERCVKLAENPNVPPRWIALALATRGATAPVQAAAAAVGTPAQAVRLQPREFYV</sequence>
<dbReference type="Proteomes" id="UP000037460">
    <property type="component" value="Unassembled WGS sequence"/>
</dbReference>
<comment type="caution">
    <text evidence="1">The sequence shown here is derived from an EMBL/GenBank/DDBJ whole genome shotgun (WGS) entry which is preliminary data.</text>
</comment>
<evidence type="ECO:0000313" key="2">
    <source>
        <dbReference type="Proteomes" id="UP000037460"/>
    </source>
</evidence>
<dbReference type="AlphaFoldDB" id="A0A0M0JHM1"/>